<dbReference type="InterPro" id="IPR023210">
    <property type="entry name" value="NADP_OxRdtase_dom"/>
</dbReference>
<sequence length="325" mass="35602">MVKMSTEKEPHGKRKMTRKEFLTESTSGLIGLFLATKTSSLQAGSDKPASKSDAPFRTLGKTGVNVSPMGFGASRTMEPALLKMALDKGINFIDTGRSYARGQNEVMVGDVVKGIRNKLIIQSKVKVRIKKTGDALHSPEMRQKISDLMEKSLSESLKALQTDYIDVLLLHGADSVEMLCHETVLDFFSRAKKRGQIRACGFSSHKNQVALLQAAHQNGFYDVAMVPFNHKGSYIHSRAGYYTEWDQAALIQQCLQAEKKGMGIIAMKTCSAGPYSADSKTAPTFPAGLRWILNHSFINTMAVAMANVKEIKENLLAISLPVAEG</sequence>
<dbReference type="Gene3D" id="3.20.20.100">
    <property type="entry name" value="NADP-dependent oxidoreductase domain"/>
    <property type="match status" value="1"/>
</dbReference>
<dbReference type="EMBL" id="JBHPBY010000176">
    <property type="protein sequence ID" value="MFC1851309.1"/>
    <property type="molecule type" value="Genomic_DNA"/>
</dbReference>
<dbReference type="GO" id="GO:0016491">
    <property type="term" value="F:oxidoreductase activity"/>
    <property type="evidence" value="ECO:0007669"/>
    <property type="project" value="UniProtKB-KW"/>
</dbReference>
<accession>A0ABV6YYP7</accession>
<evidence type="ECO:0000259" key="1">
    <source>
        <dbReference type="Pfam" id="PF00248"/>
    </source>
</evidence>
<dbReference type="Pfam" id="PF00248">
    <property type="entry name" value="Aldo_ket_red"/>
    <property type="match status" value="1"/>
</dbReference>
<feature type="domain" description="NADP-dependent oxidoreductase" evidence="1">
    <location>
        <begin position="80"/>
        <end position="276"/>
    </location>
</feature>
<dbReference type="Proteomes" id="UP001594351">
    <property type="component" value="Unassembled WGS sequence"/>
</dbReference>
<gene>
    <name evidence="2" type="ORF">ACFL27_14020</name>
</gene>
<comment type="caution">
    <text evidence="2">The sequence shown here is derived from an EMBL/GenBank/DDBJ whole genome shotgun (WGS) entry which is preliminary data.</text>
</comment>
<evidence type="ECO:0000313" key="2">
    <source>
        <dbReference type="EMBL" id="MFC1851309.1"/>
    </source>
</evidence>
<dbReference type="InterPro" id="IPR036812">
    <property type="entry name" value="NAD(P)_OxRdtase_dom_sf"/>
</dbReference>
<evidence type="ECO:0000313" key="3">
    <source>
        <dbReference type="Proteomes" id="UP001594351"/>
    </source>
</evidence>
<organism evidence="2 3">
    <name type="scientific">candidate division CSSED10-310 bacterium</name>
    <dbReference type="NCBI Taxonomy" id="2855610"/>
    <lineage>
        <taxon>Bacteria</taxon>
        <taxon>Bacteria division CSSED10-310</taxon>
    </lineage>
</organism>
<proteinExistence type="predicted"/>
<dbReference type="PANTHER" id="PTHR43312">
    <property type="entry name" value="D-THREO-ALDOSE 1-DEHYDROGENASE"/>
    <property type="match status" value="1"/>
</dbReference>
<dbReference type="InterPro" id="IPR053135">
    <property type="entry name" value="AKR2_Oxidoreductase"/>
</dbReference>
<dbReference type="CDD" id="cd19105">
    <property type="entry name" value="AKR_unchar"/>
    <property type="match status" value="1"/>
</dbReference>
<dbReference type="SUPFAM" id="SSF51430">
    <property type="entry name" value="NAD(P)-linked oxidoreductase"/>
    <property type="match status" value="1"/>
</dbReference>
<name>A0ABV6YYP7_UNCC1</name>
<keyword evidence="2" id="KW-0560">Oxidoreductase</keyword>
<reference evidence="2 3" key="1">
    <citation type="submission" date="2024-09" db="EMBL/GenBank/DDBJ databases">
        <title>Laminarin stimulates single cell rates of sulfate reduction while oxygen inhibits transcriptomic activity in coastal marine sediment.</title>
        <authorList>
            <person name="Lindsay M."/>
            <person name="Orcutt B."/>
            <person name="Emerson D."/>
            <person name="Stepanauskas R."/>
            <person name="D'Angelo T."/>
        </authorList>
    </citation>
    <scope>NUCLEOTIDE SEQUENCE [LARGE SCALE GENOMIC DNA]</scope>
    <source>
        <strain evidence="2">SAG AM-311-K15</strain>
    </source>
</reference>
<protein>
    <submittedName>
        <fullName evidence="2">Aldo/keto reductase</fullName>
        <ecNumber evidence="2">1.1.1.-</ecNumber>
    </submittedName>
</protein>
<keyword evidence="3" id="KW-1185">Reference proteome</keyword>
<dbReference type="PANTHER" id="PTHR43312:SF1">
    <property type="entry name" value="NADP-DEPENDENT OXIDOREDUCTASE DOMAIN-CONTAINING PROTEIN"/>
    <property type="match status" value="1"/>
</dbReference>
<dbReference type="EC" id="1.1.1.-" evidence="2"/>